<name>A0A9P4SCA1_9PEZI</name>
<sequence>MAPLQKKRPREPEEETQETKETKKAEKKRRKNKFFENSDVNIALMDGKLISEHLVHQTKRFNPDLTPVELEDRYISERAIMDTSRWEKTRDLKSLPIFMEYLLGKDLKSVSKSTGTPHTLIVASAGLRAADLTRAVRKFQTKEAHIIKLFAKHIKLQEAIENCQKTKTNIGVGTPQRISELLDDGALKADELRTIIIDASYIDQKKRGILDMRETLIPLVELLSKPLVRDRFGADEKKIDLVFY</sequence>
<reference evidence="2" key="1">
    <citation type="journal article" date="2020" name="Stud. Mycol.">
        <title>101 Dothideomycetes genomes: a test case for predicting lifestyles and emergence of pathogens.</title>
        <authorList>
            <person name="Haridas S."/>
            <person name="Albert R."/>
            <person name="Binder M."/>
            <person name="Bloem J."/>
            <person name="Labutti K."/>
            <person name="Salamov A."/>
            <person name="Andreopoulos B."/>
            <person name="Baker S."/>
            <person name="Barry K."/>
            <person name="Bills G."/>
            <person name="Bluhm B."/>
            <person name="Cannon C."/>
            <person name="Castanera R."/>
            <person name="Culley D."/>
            <person name="Daum C."/>
            <person name="Ezra D."/>
            <person name="Gonzalez J."/>
            <person name="Henrissat B."/>
            <person name="Kuo A."/>
            <person name="Liang C."/>
            <person name="Lipzen A."/>
            <person name="Lutzoni F."/>
            <person name="Magnuson J."/>
            <person name="Mondo S."/>
            <person name="Nolan M."/>
            <person name="Ohm R."/>
            <person name="Pangilinan J."/>
            <person name="Park H.-J."/>
            <person name="Ramirez L."/>
            <person name="Alfaro M."/>
            <person name="Sun H."/>
            <person name="Tritt A."/>
            <person name="Yoshinaga Y."/>
            <person name="Zwiers L.-H."/>
            <person name="Turgeon B."/>
            <person name="Goodwin S."/>
            <person name="Spatafora J."/>
            <person name="Crous P."/>
            <person name="Grigoriev I."/>
        </authorList>
    </citation>
    <scope>NUCLEOTIDE SEQUENCE</scope>
    <source>
        <strain evidence="2">CBS 101060</strain>
    </source>
</reference>
<dbReference type="GO" id="GO:0005634">
    <property type="term" value="C:nucleus"/>
    <property type="evidence" value="ECO:0007669"/>
    <property type="project" value="TreeGrafter"/>
</dbReference>
<dbReference type="Pfam" id="PF14617">
    <property type="entry name" value="CMS1"/>
    <property type="match status" value="1"/>
</dbReference>
<dbReference type="AlphaFoldDB" id="A0A9P4SCA1"/>
<evidence type="ECO:0000313" key="2">
    <source>
        <dbReference type="EMBL" id="KAF2838998.1"/>
    </source>
</evidence>
<protein>
    <recommendedName>
        <fullName evidence="4">Protein CMS1</fullName>
    </recommendedName>
</protein>
<evidence type="ECO:0000313" key="3">
    <source>
        <dbReference type="Proteomes" id="UP000799429"/>
    </source>
</evidence>
<gene>
    <name evidence="2" type="ORF">M501DRAFT_1003532</name>
</gene>
<keyword evidence="3" id="KW-1185">Reference proteome</keyword>
<dbReference type="Gene3D" id="3.40.50.300">
    <property type="entry name" value="P-loop containing nucleotide triphosphate hydrolases"/>
    <property type="match status" value="1"/>
</dbReference>
<dbReference type="Proteomes" id="UP000799429">
    <property type="component" value="Unassembled WGS sequence"/>
</dbReference>
<evidence type="ECO:0000256" key="1">
    <source>
        <dbReference type="SAM" id="MobiDB-lite"/>
    </source>
</evidence>
<dbReference type="PANTHER" id="PTHR24030">
    <property type="entry name" value="PROTEIN CMSS1"/>
    <property type="match status" value="1"/>
</dbReference>
<dbReference type="GO" id="GO:0030686">
    <property type="term" value="C:90S preribosome"/>
    <property type="evidence" value="ECO:0007669"/>
    <property type="project" value="TreeGrafter"/>
</dbReference>
<dbReference type="EMBL" id="MU006095">
    <property type="protein sequence ID" value="KAF2838998.1"/>
    <property type="molecule type" value="Genomic_DNA"/>
</dbReference>
<feature type="region of interest" description="Disordered" evidence="1">
    <location>
        <begin position="1"/>
        <end position="32"/>
    </location>
</feature>
<dbReference type="OrthoDB" id="1929311at2759"/>
<dbReference type="PANTHER" id="PTHR24030:SF0">
    <property type="entry name" value="PROTEIN CMSS1"/>
    <property type="match status" value="1"/>
</dbReference>
<comment type="caution">
    <text evidence="2">The sequence shown here is derived from an EMBL/GenBank/DDBJ whole genome shotgun (WGS) entry which is preliminary data.</text>
</comment>
<dbReference type="InterPro" id="IPR027417">
    <property type="entry name" value="P-loop_NTPase"/>
</dbReference>
<proteinExistence type="predicted"/>
<organism evidence="2 3">
    <name type="scientific">Patellaria atrata CBS 101060</name>
    <dbReference type="NCBI Taxonomy" id="1346257"/>
    <lineage>
        <taxon>Eukaryota</taxon>
        <taxon>Fungi</taxon>
        <taxon>Dikarya</taxon>
        <taxon>Ascomycota</taxon>
        <taxon>Pezizomycotina</taxon>
        <taxon>Dothideomycetes</taxon>
        <taxon>Dothideomycetes incertae sedis</taxon>
        <taxon>Patellariales</taxon>
        <taxon>Patellariaceae</taxon>
        <taxon>Patellaria</taxon>
    </lineage>
</organism>
<accession>A0A9P4SCA1</accession>
<dbReference type="InterPro" id="IPR032704">
    <property type="entry name" value="Cms1"/>
</dbReference>
<evidence type="ECO:0008006" key="4">
    <source>
        <dbReference type="Google" id="ProtNLM"/>
    </source>
</evidence>